<keyword evidence="4" id="KW-1185">Reference proteome</keyword>
<evidence type="ECO:0000313" key="3">
    <source>
        <dbReference type="EMBL" id="KAH3750731.1"/>
    </source>
</evidence>
<feature type="region of interest" description="Disordered" evidence="1">
    <location>
        <begin position="89"/>
        <end position="119"/>
    </location>
</feature>
<keyword evidence="2" id="KW-1133">Transmembrane helix</keyword>
<feature type="transmembrane region" description="Helical" evidence="2">
    <location>
        <begin position="7"/>
        <end position="30"/>
    </location>
</feature>
<comment type="caution">
    <text evidence="3">The sequence shown here is derived from an EMBL/GenBank/DDBJ whole genome shotgun (WGS) entry which is preliminary data.</text>
</comment>
<reference evidence="3" key="2">
    <citation type="submission" date="2020-11" db="EMBL/GenBank/DDBJ databases">
        <authorList>
            <person name="McCartney M.A."/>
            <person name="Auch B."/>
            <person name="Kono T."/>
            <person name="Mallez S."/>
            <person name="Becker A."/>
            <person name="Gohl D.M."/>
            <person name="Silverstein K.A.T."/>
            <person name="Koren S."/>
            <person name="Bechman K.B."/>
            <person name="Herman A."/>
            <person name="Abrahante J.E."/>
            <person name="Garbe J."/>
        </authorList>
    </citation>
    <scope>NUCLEOTIDE SEQUENCE</scope>
    <source>
        <strain evidence="3">Duluth1</strain>
        <tissue evidence="3">Whole animal</tissue>
    </source>
</reference>
<dbReference type="EMBL" id="JAIWYP010000010">
    <property type="protein sequence ID" value="KAH3750731.1"/>
    <property type="molecule type" value="Genomic_DNA"/>
</dbReference>
<evidence type="ECO:0000256" key="1">
    <source>
        <dbReference type="SAM" id="MobiDB-lite"/>
    </source>
</evidence>
<gene>
    <name evidence="3" type="ORF">DPMN_185262</name>
</gene>
<dbReference type="Proteomes" id="UP000828390">
    <property type="component" value="Unassembled WGS sequence"/>
</dbReference>
<dbReference type="AlphaFoldDB" id="A0A9D4I5D7"/>
<keyword evidence="2" id="KW-0812">Transmembrane</keyword>
<name>A0A9D4I5D7_DREPO</name>
<keyword evidence="2" id="KW-0472">Membrane</keyword>
<accession>A0A9D4I5D7</accession>
<evidence type="ECO:0000313" key="4">
    <source>
        <dbReference type="Proteomes" id="UP000828390"/>
    </source>
</evidence>
<feature type="transmembrane region" description="Helical" evidence="2">
    <location>
        <begin position="50"/>
        <end position="81"/>
    </location>
</feature>
<reference evidence="3" key="1">
    <citation type="journal article" date="2019" name="bioRxiv">
        <title>The Genome of the Zebra Mussel, Dreissena polymorpha: A Resource for Invasive Species Research.</title>
        <authorList>
            <person name="McCartney M.A."/>
            <person name="Auch B."/>
            <person name="Kono T."/>
            <person name="Mallez S."/>
            <person name="Zhang Y."/>
            <person name="Obille A."/>
            <person name="Becker A."/>
            <person name="Abrahante J.E."/>
            <person name="Garbe J."/>
            <person name="Badalamenti J.P."/>
            <person name="Herman A."/>
            <person name="Mangelson H."/>
            <person name="Liachko I."/>
            <person name="Sullivan S."/>
            <person name="Sone E.D."/>
            <person name="Koren S."/>
            <person name="Silverstein K.A.T."/>
            <person name="Beckman K.B."/>
            <person name="Gohl D.M."/>
        </authorList>
    </citation>
    <scope>NUCLEOTIDE SEQUENCE</scope>
    <source>
        <strain evidence="3">Duluth1</strain>
        <tissue evidence="3">Whole animal</tissue>
    </source>
</reference>
<proteinExistence type="predicted"/>
<sequence length="128" mass="14071">MLMNNFLSIAIAAVAMAIIIRTSAVLVPYLERIAPNYLKLVTSFSFSPFIVMSALLFVMLFIMTFGFSVLTSIPYALALLVMSRGEKSVKPVWDSNKGNLDDRTSAPQTELSGPPHNLSPRVIKVHTP</sequence>
<protein>
    <submittedName>
        <fullName evidence="3">Uncharacterized protein</fullName>
    </submittedName>
</protein>
<organism evidence="3 4">
    <name type="scientific">Dreissena polymorpha</name>
    <name type="common">Zebra mussel</name>
    <name type="synonym">Mytilus polymorpha</name>
    <dbReference type="NCBI Taxonomy" id="45954"/>
    <lineage>
        <taxon>Eukaryota</taxon>
        <taxon>Metazoa</taxon>
        <taxon>Spiralia</taxon>
        <taxon>Lophotrochozoa</taxon>
        <taxon>Mollusca</taxon>
        <taxon>Bivalvia</taxon>
        <taxon>Autobranchia</taxon>
        <taxon>Heteroconchia</taxon>
        <taxon>Euheterodonta</taxon>
        <taxon>Imparidentia</taxon>
        <taxon>Neoheterodontei</taxon>
        <taxon>Myida</taxon>
        <taxon>Dreissenoidea</taxon>
        <taxon>Dreissenidae</taxon>
        <taxon>Dreissena</taxon>
    </lineage>
</organism>
<evidence type="ECO:0000256" key="2">
    <source>
        <dbReference type="SAM" id="Phobius"/>
    </source>
</evidence>